<feature type="compositionally biased region" description="Basic and acidic residues" evidence="1">
    <location>
        <begin position="167"/>
        <end position="178"/>
    </location>
</feature>
<feature type="compositionally biased region" description="Basic and acidic residues" evidence="1">
    <location>
        <begin position="684"/>
        <end position="693"/>
    </location>
</feature>
<organism evidence="2 3">
    <name type="scientific">Roseovarius aestuarii</name>
    <dbReference type="NCBI Taxonomy" id="475083"/>
    <lineage>
        <taxon>Bacteria</taxon>
        <taxon>Pseudomonadati</taxon>
        <taxon>Pseudomonadota</taxon>
        <taxon>Alphaproteobacteria</taxon>
        <taxon>Rhodobacterales</taxon>
        <taxon>Roseobacteraceae</taxon>
        <taxon>Roseovarius</taxon>
    </lineage>
</organism>
<feature type="compositionally biased region" description="Basic and acidic residues" evidence="1">
    <location>
        <begin position="769"/>
        <end position="780"/>
    </location>
</feature>
<dbReference type="Pfam" id="PF19268">
    <property type="entry name" value="CIS_TMP"/>
    <property type="match status" value="1"/>
</dbReference>
<keyword evidence="3" id="KW-1185">Reference proteome</keyword>
<dbReference type="EMBL" id="FWXB01000001">
    <property type="protein sequence ID" value="SMC10678.1"/>
    <property type="molecule type" value="Genomic_DNA"/>
</dbReference>
<dbReference type="InterPro" id="IPR045538">
    <property type="entry name" value="CIS_TMP"/>
</dbReference>
<gene>
    <name evidence="2" type="ORF">ROA7745_00485</name>
</gene>
<dbReference type="AlphaFoldDB" id="A0A1X7BM40"/>
<reference evidence="2 3" key="1">
    <citation type="submission" date="2017-03" db="EMBL/GenBank/DDBJ databases">
        <authorList>
            <person name="Afonso C.L."/>
            <person name="Miller P.J."/>
            <person name="Scott M.A."/>
            <person name="Spackman E."/>
            <person name="Goraichik I."/>
            <person name="Dimitrov K.M."/>
            <person name="Suarez D.L."/>
            <person name="Swayne D.E."/>
        </authorList>
    </citation>
    <scope>NUCLEOTIDE SEQUENCE [LARGE SCALE GENOMIC DNA]</scope>
    <source>
        <strain evidence="2 3">CECT 7745</strain>
    </source>
</reference>
<proteinExistence type="predicted"/>
<feature type="compositionally biased region" description="Basic and acidic residues" evidence="1">
    <location>
        <begin position="817"/>
        <end position="832"/>
    </location>
</feature>
<evidence type="ECO:0000313" key="3">
    <source>
        <dbReference type="Proteomes" id="UP000193224"/>
    </source>
</evidence>
<dbReference type="Proteomes" id="UP000193224">
    <property type="component" value="Unassembled WGS sequence"/>
</dbReference>
<name>A0A1X7BM40_9RHOB</name>
<feature type="region of interest" description="Disordered" evidence="1">
    <location>
        <begin position="396"/>
        <end position="431"/>
    </location>
</feature>
<evidence type="ECO:0000256" key="1">
    <source>
        <dbReference type="SAM" id="MobiDB-lite"/>
    </source>
</evidence>
<accession>A0A1X7BM40</accession>
<feature type="compositionally biased region" description="Polar residues" evidence="1">
    <location>
        <begin position="544"/>
        <end position="561"/>
    </location>
</feature>
<sequence length="1257" mass="136516">MTSQPQPHTRDHDPEVNRIGELEFRFDVSDASRQLGAPEKLLMAVRAELLEVIDNTLGEATRDKADIRLAHLDINLGDIPDPPDWQQVRTTLRQRLLAELTPYLYPKPASDDPTMPNKRAWGSGDATHLPATIKETAADRAESPPQSAGPEASDSDHDVMGADTPEPEFKSIRRKPVDDAMGVYDVTESSMPDRESTKRPTSRGHALRQNPGQNQTRSADHDQHAARRFLPLLPEQPASSLHAKPLSDDKSAIQAAGGIPEMLRRLTSDAPDTRVLGILMTDLRWRYRYAPARLREELAALSQHDLAHLSTALDAVTNPEWAQHASLEASSISDAPTLKTDLINRIERALEETASFASETPQITELTAALHGVFPDIGQSRPDPERLRNIAERALHPLTGVAPSTQTVPNKSVPKDTHDRPKTSPLSKSDLTQLTSAELRELIAELLPENATELSGAIDQLDTTSVDPAEALRVVALALLESRPVDLELARRAVRTHDDTAMAAIVALLQALDTPAPEITAFVHERSSQVSRRPNETDAGAPSEDQTNLPPSAQHSLSPTSPMVDDPAPSSLDVVSPADAAPQHRKASATSQRAQDEPHTVYPDEIEDDRRKARPPLPVQPVFTGNRAKSQVGAPEPPLNEAAETDSGPSDTLVPDPAADHTETSADDRAVSPDWIEPTTQRGDNNRKRDRQWVRGNEISDDQSIEWKHAGSGESKATPMAARSVGAPGPTPERQTTDLPPTMQPKDAASKTDEPQSTPGDMAPSGKPDAAKDEPVKDTDPTTGSHLLPKAPHPRETTRTQDTASRPSETEPGSEEPEVKSHKTVDRSDKAGDASADGAGEAAETLRSKEALRHRQAPKETSGTASQTNAGARNPEATDHQITDQDTASVTPSPTNGPGENTEAPSTARAEQTSDTYPPDASLGQQAPEGTVHPSGLSPEDQPESARAAPLRAADTQGTEMRLGALFDAATPEAPRLREMLDLIWSTLSDNAEYNRRDRSRYWQAALVAVLSAPQDRSAQEHAVAAFLSVAEPDDTSRHNLLRVLRARLGYAQPGSDPVLRRETCSVLENLLNGKRDTSTASAEPDPHTSFKTTARAGLVIFHPYLPMLFDRMGLLTPQKHIRPEQLSRAAAALAALADDTPHQMMPDPLERLLLAMPDTAELAPERLPDSDLSLIDSLMRSVLAQWPRLGQTSPAGLREAFIRRTGLLQTDGEAPRLLVDEGPYDMLLDGLRWALSPVALPWMAVPLNVIWRQQDD</sequence>
<feature type="compositionally biased region" description="Basic and acidic residues" evidence="1">
    <location>
        <begin position="658"/>
        <end position="671"/>
    </location>
</feature>
<dbReference type="OrthoDB" id="499748at2"/>
<feature type="compositionally biased region" description="Basic and acidic residues" evidence="1">
    <location>
        <begin position="844"/>
        <end position="853"/>
    </location>
</feature>
<feature type="compositionally biased region" description="Polar residues" evidence="1">
    <location>
        <begin position="884"/>
        <end position="916"/>
    </location>
</feature>
<feature type="region of interest" description="Disordered" evidence="1">
    <location>
        <begin position="107"/>
        <end position="126"/>
    </location>
</feature>
<protein>
    <submittedName>
        <fullName evidence="2">Uncharacterized protein</fullName>
    </submittedName>
</protein>
<feature type="region of interest" description="Disordered" evidence="1">
    <location>
        <begin position="523"/>
        <end position="955"/>
    </location>
</feature>
<feature type="compositionally biased region" description="Polar residues" evidence="1">
    <location>
        <begin position="859"/>
        <end position="871"/>
    </location>
</feature>
<dbReference type="RefSeq" id="WP_085798619.1">
    <property type="nucleotide sequence ID" value="NZ_FWXB01000001.1"/>
</dbReference>
<feature type="compositionally biased region" description="Basic and acidic residues" evidence="1">
    <location>
        <begin position="413"/>
        <end position="422"/>
    </location>
</feature>
<evidence type="ECO:0000313" key="2">
    <source>
        <dbReference type="EMBL" id="SMC10678.1"/>
    </source>
</evidence>
<feature type="compositionally biased region" description="Low complexity" evidence="1">
    <location>
        <begin position="833"/>
        <end position="843"/>
    </location>
</feature>
<feature type="region of interest" description="Disordered" evidence="1">
    <location>
        <begin position="137"/>
        <end position="223"/>
    </location>
</feature>